<accession>A0A174H7J7</accession>
<dbReference type="EMBL" id="WKNE01000001">
    <property type="protein sequence ID" value="MRZ53530.1"/>
    <property type="molecule type" value="Genomic_DNA"/>
</dbReference>
<name>A0A174H7J7_PARDI</name>
<gene>
    <name evidence="6" type="primary">pgaC_3</name>
    <name evidence="6" type="ORF">ERS852380_02871</name>
    <name evidence="7" type="ORF">GKD68_02010</name>
</gene>
<evidence type="ECO:0000256" key="3">
    <source>
        <dbReference type="ARBA" id="ARBA00022679"/>
    </source>
</evidence>
<evidence type="ECO:0000256" key="4">
    <source>
        <dbReference type="SAM" id="Phobius"/>
    </source>
</evidence>
<dbReference type="SUPFAM" id="SSF53448">
    <property type="entry name" value="Nucleotide-diphospho-sugar transferases"/>
    <property type="match status" value="1"/>
</dbReference>
<dbReference type="AlphaFoldDB" id="A0A174H7J7"/>
<evidence type="ECO:0000259" key="5">
    <source>
        <dbReference type="Pfam" id="PF00535"/>
    </source>
</evidence>
<dbReference type="RefSeq" id="WP_057317322.1">
    <property type="nucleotide sequence ID" value="NZ_CABMKT010000002.1"/>
</dbReference>
<keyword evidence="3 7" id="KW-0808">Transferase</keyword>
<sequence>MVSIITVNYNGYKDTLELVESFRQFEDYPHEFIVVDNASPNGDGERLERALGDTTRVIRSDKNLGFAGANNLGYRAAKGDYILYINNDIIITCPVLKVLVERLRSDSRIGAVSPKIKYEYQRDTIQYAGYKSANPIRASYQLVAGYQLDCADFDQPKRTDAIHGACVMTTRKVIKEAGPMTEAYFLFYEELDWSLQLHRHGYETWYEPAATVFHKESMTIKRGSPQRLYYLTRSRILFVRRNRKGLFFLLSIMYQLTIVIPKNIFYHLLRREWVSLSAFIKGSFHGLTDNIQY</sequence>
<dbReference type="InterPro" id="IPR001173">
    <property type="entry name" value="Glyco_trans_2-like"/>
</dbReference>
<comment type="similarity">
    <text evidence="1">Belongs to the glycosyltransferase 2 family.</text>
</comment>
<reference evidence="7 9" key="2">
    <citation type="journal article" date="2019" name="Nat. Med.">
        <title>A library of human gut bacterial isolates paired with longitudinal multiomics data enables mechanistic microbiome research.</title>
        <authorList>
            <person name="Poyet M."/>
            <person name="Groussin M."/>
            <person name="Gibbons S.M."/>
            <person name="Avila-Pacheco J."/>
            <person name="Jiang X."/>
            <person name="Kearney S.M."/>
            <person name="Perrotta A.R."/>
            <person name="Berdy B."/>
            <person name="Zhao S."/>
            <person name="Lieberman T.D."/>
            <person name="Swanson P.K."/>
            <person name="Smith M."/>
            <person name="Roesemann S."/>
            <person name="Alexander J.E."/>
            <person name="Rich S.A."/>
            <person name="Livny J."/>
            <person name="Vlamakis H."/>
            <person name="Clish C."/>
            <person name="Bullock K."/>
            <person name="Deik A."/>
            <person name="Scott J."/>
            <person name="Pierce K.A."/>
            <person name="Xavier R.J."/>
            <person name="Alm E.J."/>
        </authorList>
    </citation>
    <scope>NUCLEOTIDE SEQUENCE [LARGE SCALE GENOMIC DNA]</scope>
    <source>
        <strain evidence="7 9">BIOML-A2</strain>
    </source>
</reference>
<evidence type="ECO:0000313" key="6">
    <source>
        <dbReference type="EMBL" id="CUO68805.1"/>
    </source>
</evidence>
<dbReference type="CDD" id="cd04186">
    <property type="entry name" value="GT_2_like_c"/>
    <property type="match status" value="1"/>
</dbReference>
<keyword evidence="4" id="KW-0812">Transmembrane</keyword>
<dbReference type="Gene3D" id="3.90.550.10">
    <property type="entry name" value="Spore Coat Polysaccharide Biosynthesis Protein SpsA, Chain A"/>
    <property type="match status" value="1"/>
</dbReference>
<dbReference type="Pfam" id="PF00535">
    <property type="entry name" value="Glycos_transf_2"/>
    <property type="match status" value="1"/>
</dbReference>
<evidence type="ECO:0000256" key="1">
    <source>
        <dbReference type="ARBA" id="ARBA00006739"/>
    </source>
</evidence>
<keyword evidence="4" id="KW-0472">Membrane</keyword>
<dbReference type="PANTHER" id="PTHR43179:SF12">
    <property type="entry name" value="GALACTOFURANOSYLTRANSFERASE GLFT2"/>
    <property type="match status" value="1"/>
</dbReference>
<feature type="transmembrane region" description="Helical" evidence="4">
    <location>
        <begin position="245"/>
        <end position="269"/>
    </location>
</feature>
<dbReference type="Proteomes" id="UP000095455">
    <property type="component" value="Unassembled WGS sequence"/>
</dbReference>
<keyword evidence="4" id="KW-1133">Transmembrane helix</keyword>
<organism evidence="7 9">
    <name type="scientific">Parabacteroides distasonis</name>
    <dbReference type="NCBI Taxonomy" id="823"/>
    <lineage>
        <taxon>Bacteria</taxon>
        <taxon>Pseudomonadati</taxon>
        <taxon>Bacteroidota</taxon>
        <taxon>Bacteroidia</taxon>
        <taxon>Bacteroidales</taxon>
        <taxon>Tannerellaceae</taxon>
        <taxon>Parabacteroides</taxon>
    </lineage>
</organism>
<evidence type="ECO:0000313" key="7">
    <source>
        <dbReference type="EMBL" id="MRZ53530.1"/>
    </source>
</evidence>
<protein>
    <submittedName>
        <fullName evidence="7">Glycosyltransferase</fullName>
    </submittedName>
    <submittedName>
        <fullName evidence="6">Poly-beta-1,6-N-acetyl-D-glucosamine synthase</fullName>
        <ecNumber evidence="6">2.4.1.-</ecNumber>
    </submittedName>
</protein>
<dbReference type="InterPro" id="IPR029044">
    <property type="entry name" value="Nucleotide-diphossugar_trans"/>
</dbReference>
<dbReference type="EC" id="2.4.1.-" evidence="6"/>
<dbReference type="Proteomes" id="UP000432516">
    <property type="component" value="Unassembled WGS sequence"/>
</dbReference>
<dbReference type="GO" id="GO:0016757">
    <property type="term" value="F:glycosyltransferase activity"/>
    <property type="evidence" value="ECO:0007669"/>
    <property type="project" value="UniProtKB-KW"/>
</dbReference>
<dbReference type="PANTHER" id="PTHR43179">
    <property type="entry name" value="RHAMNOSYLTRANSFERASE WBBL"/>
    <property type="match status" value="1"/>
</dbReference>
<reference evidence="6 8" key="1">
    <citation type="submission" date="2015-09" db="EMBL/GenBank/DDBJ databases">
        <authorList>
            <consortium name="Pathogen Informatics"/>
        </authorList>
    </citation>
    <scope>NUCLEOTIDE SEQUENCE [LARGE SCALE GENOMIC DNA]</scope>
    <source>
        <strain evidence="6 8">2789STDY5608822</strain>
    </source>
</reference>
<dbReference type="EMBL" id="CYYK01000010">
    <property type="protein sequence ID" value="CUO68805.1"/>
    <property type="molecule type" value="Genomic_DNA"/>
</dbReference>
<keyword evidence="2 6" id="KW-0328">Glycosyltransferase</keyword>
<evidence type="ECO:0000313" key="8">
    <source>
        <dbReference type="Proteomes" id="UP000095455"/>
    </source>
</evidence>
<evidence type="ECO:0000256" key="2">
    <source>
        <dbReference type="ARBA" id="ARBA00022676"/>
    </source>
</evidence>
<feature type="domain" description="Glycosyltransferase 2-like" evidence="5">
    <location>
        <begin position="3"/>
        <end position="128"/>
    </location>
</feature>
<comment type="caution">
    <text evidence="7">The sequence shown here is derived from an EMBL/GenBank/DDBJ whole genome shotgun (WGS) entry which is preliminary data.</text>
</comment>
<evidence type="ECO:0000313" key="9">
    <source>
        <dbReference type="Proteomes" id="UP000432516"/>
    </source>
</evidence>
<proteinExistence type="inferred from homology"/>